<dbReference type="AlphaFoldDB" id="A0A182IP18"/>
<dbReference type="VEuPathDB" id="VectorBase:AATE002753"/>
<dbReference type="EnsemblMetazoa" id="AATE002753-RA">
    <property type="protein sequence ID" value="AATE002753-PA.1"/>
    <property type="gene ID" value="AATE002753"/>
</dbReference>
<proteinExistence type="predicted"/>
<reference evidence="1" key="1">
    <citation type="submission" date="2022-08" db="UniProtKB">
        <authorList>
            <consortium name="EnsemblMetazoa"/>
        </authorList>
    </citation>
    <scope>IDENTIFICATION</scope>
    <source>
        <strain evidence="1">EBRO</strain>
    </source>
</reference>
<sequence length="266" mass="30010">MDAHRITGAARHAAPQLQQGVVERFRSDPESIVAGHRLSPVEVLQQHGQLVRPNVRQAVDLLQAQPELTVQRAKAALVVLPVAEEVHRTVRTPLDHGPTSSLVLLVAEHRHRLPERELRIDPVDAGRARWNISAGCAERHQWIAARLARDSNRGRGRLHLELREELHHFSQLPHGVVCVDVVSGLHLGIERIVRFFRGGRVVPYLVVADRLYPTVVVFRNGFVNARLTSRSLLWYRSRASRILVLRSVTESIAYRTPQTMNISPTL</sequence>
<name>A0A182IP18_ANOAO</name>
<evidence type="ECO:0000313" key="1">
    <source>
        <dbReference type="EnsemblMetazoa" id="AATE002753-PA.1"/>
    </source>
</evidence>
<accession>A0A182IP18</accession>
<organism evidence="1">
    <name type="scientific">Anopheles atroparvus</name>
    <name type="common">European mosquito</name>
    <dbReference type="NCBI Taxonomy" id="41427"/>
    <lineage>
        <taxon>Eukaryota</taxon>
        <taxon>Metazoa</taxon>
        <taxon>Ecdysozoa</taxon>
        <taxon>Arthropoda</taxon>
        <taxon>Hexapoda</taxon>
        <taxon>Insecta</taxon>
        <taxon>Pterygota</taxon>
        <taxon>Neoptera</taxon>
        <taxon>Endopterygota</taxon>
        <taxon>Diptera</taxon>
        <taxon>Nematocera</taxon>
        <taxon>Culicoidea</taxon>
        <taxon>Culicidae</taxon>
        <taxon>Anophelinae</taxon>
        <taxon>Anopheles</taxon>
    </lineage>
</organism>
<protein>
    <submittedName>
        <fullName evidence="1">Uncharacterized protein</fullName>
    </submittedName>
</protein>